<dbReference type="InterPro" id="IPR023546">
    <property type="entry name" value="MGMT"/>
</dbReference>
<dbReference type="Proteomes" id="UP000596252">
    <property type="component" value="Chromosome"/>
</dbReference>
<dbReference type="HAMAP" id="MF_00772">
    <property type="entry name" value="OGT"/>
    <property type="match status" value="1"/>
</dbReference>
<evidence type="ECO:0000256" key="5">
    <source>
        <dbReference type="ARBA" id="ARBA00022763"/>
    </source>
</evidence>
<dbReference type="PANTHER" id="PTHR10815">
    <property type="entry name" value="METHYLATED-DNA--PROTEIN-CYSTEINE METHYLTRANSFERASE"/>
    <property type="match status" value="1"/>
</dbReference>
<dbReference type="PROSITE" id="PS00374">
    <property type="entry name" value="MGMT"/>
    <property type="match status" value="1"/>
</dbReference>
<keyword evidence="2 8" id="KW-0963">Cytoplasm</keyword>
<dbReference type="InterPro" id="IPR001497">
    <property type="entry name" value="MethylDNA_cys_MeTrfase_AS"/>
</dbReference>
<accession>A0ABX7FZJ4</accession>
<evidence type="ECO:0000313" key="10">
    <source>
        <dbReference type="EMBL" id="QRH00481.1"/>
    </source>
</evidence>
<evidence type="ECO:0000256" key="8">
    <source>
        <dbReference type="HAMAP-Rule" id="MF_00772"/>
    </source>
</evidence>
<name>A0ABX7FZJ4_9GAMM</name>
<comment type="subcellular location">
    <subcellularLocation>
        <location evidence="8">Cytoplasm</location>
    </subcellularLocation>
</comment>
<dbReference type="SUPFAM" id="SSF53155">
    <property type="entry name" value="Methylated DNA-protein cysteine methyltransferase domain"/>
    <property type="match status" value="1"/>
</dbReference>
<sequence length="179" mass="18825">MMRVTNDCSELISAAPMAASCTLESPVGTLWLGASANGLMCLKVAPLRDELACPSASAASRAEGHLNAACTQLMEFFAGKRHQFDLALAPKGTEFQRAVWQALLALPFGETASYSEIALQINRPTAVRAVGAANGANPVAIIIPCHRVIGKGGTLTGYAWGLEMKASLLRLESCVLPLL</sequence>
<comment type="catalytic activity">
    <reaction evidence="7 8">
        <text>a 6-O-methyl-2'-deoxyguanosine in DNA + L-cysteinyl-[protein] = S-methyl-L-cysteinyl-[protein] + a 2'-deoxyguanosine in DNA</text>
        <dbReference type="Rhea" id="RHEA:24000"/>
        <dbReference type="Rhea" id="RHEA-COMP:10131"/>
        <dbReference type="Rhea" id="RHEA-COMP:10132"/>
        <dbReference type="Rhea" id="RHEA-COMP:11367"/>
        <dbReference type="Rhea" id="RHEA-COMP:11368"/>
        <dbReference type="ChEBI" id="CHEBI:29950"/>
        <dbReference type="ChEBI" id="CHEBI:82612"/>
        <dbReference type="ChEBI" id="CHEBI:85445"/>
        <dbReference type="ChEBI" id="CHEBI:85448"/>
        <dbReference type="EC" id="2.1.1.63"/>
    </reaction>
</comment>
<dbReference type="CDD" id="cd06445">
    <property type="entry name" value="ATase"/>
    <property type="match status" value="1"/>
</dbReference>
<dbReference type="InterPro" id="IPR014048">
    <property type="entry name" value="MethylDNA_cys_MeTrfase_DNA-bd"/>
</dbReference>
<reference evidence="10 11" key="1">
    <citation type="journal article" date="2012" name="Antonie Van Leeuwenhoek">
        <title>Shewanella litorisediminis sp. nov., a gammaproteobacterium isolated from a tidal flat sediment.</title>
        <authorList>
            <person name="Lee M.H."/>
            <person name="Yoon J.H."/>
        </authorList>
    </citation>
    <scope>NUCLEOTIDE SEQUENCE [LARGE SCALE GENOMIC DNA]</scope>
    <source>
        <strain evidence="10 11">SMK1-12</strain>
    </source>
</reference>
<dbReference type="PANTHER" id="PTHR10815:SF5">
    <property type="entry name" value="METHYLATED-DNA--PROTEIN-CYSTEINE METHYLTRANSFERASE"/>
    <property type="match status" value="1"/>
</dbReference>
<dbReference type="Gene3D" id="3.30.160.70">
    <property type="entry name" value="Methylated DNA-protein cysteine methyltransferase domain"/>
    <property type="match status" value="1"/>
</dbReference>
<keyword evidence="3 8" id="KW-0489">Methyltransferase</keyword>
<dbReference type="EMBL" id="CP069213">
    <property type="protein sequence ID" value="QRH00481.1"/>
    <property type="molecule type" value="Genomic_DNA"/>
</dbReference>
<dbReference type="InterPro" id="IPR036217">
    <property type="entry name" value="MethylDNA_cys_MeTrfase_DNAb"/>
</dbReference>
<protein>
    <recommendedName>
        <fullName evidence="8">Methylated-DNA--protein-cysteine methyltransferase</fullName>
        <ecNumber evidence="8">2.1.1.63</ecNumber>
    </recommendedName>
    <alternativeName>
        <fullName evidence="8">6-O-methylguanine-DNA methyltransferase</fullName>
        <shortName evidence="8">MGMT</shortName>
    </alternativeName>
    <alternativeName>
        <fullName evidence="8">O-6-methylguanine-DNA-alkyltransferase</fullName>
    </alternativeName>
</protein>
<keyword evidence="4 8" id="KW-0808">Transferase</keyword>
<dbReference type="Pfam" id="PF01035">
    <property type="entry name" value="DNA_binding_1"/>
    <property type="match status" value="1"/>
</dbReference>
<comment type="similarity">
    <text evidence="8">Belongs to the MGMT family.</text>
</comment>
<dbReference type="PROSITE" id="PS51257">
    <property type="entry name" value="PROKAR_LIPOPROTEIN"/>
    <property type="match status" value="1"/>
</dbReference>
<evidence type="ECO:0000256" key="1">
    <source>
        <dbReference type="ARBA" id="ARBA00001286"/>
    </source>
</evidence>
<keyword evidence="11" id="KW-1185">Reference proteome</keyword>
<dbReference type="SUPFAM" id="SSF46767">
    <property type="entry name" value="Methylated DNA-protein cysteine methyltransferase, C-terminal domain"/>
    <property type="match status" value="1"/>
</dbReference>
<evidence type="ECO:0000256" key="7">
    <source>
        <dbReference type="ARBA" id="ARBA00049348"/>
    </source>
</evidence>
<comment type="miscellaneous">
    <text evidence="8">This enzyme catalyzes only one turnover and therefore is not strictly catalytic. According to one definition, an enzyme is a biocatalyst that acts repeatedly and over many reaction cycles.</text>
</comment>
<gene>
    <name evidence="10" type="ORF">JQC75_11295</name>
</gene>
<proteinExistence type="inferred from homology"/>
<evidence type="ECO:0000256" key="6">
    <source>
        <dbReference type="ARBA" id="ARBA00023204"/>
    </source>
</evidence>
<comment type="function">
    <text evidence="8">Involved in the cellular defense against the biological effects of O6-methylguanine (O6-MeG) and O4-methylthymine (O4-MeT) in DNA. Repairs the methylated nucleobase in DNA by stoichiometrically transferring the methyl group to a cysteine residue in the enzyme. This is a suicide reaction: the enzyme is irreversibly inactivated.</text>
</comment>
<dbReference type="GO" id="GO:0003908">
    <property type="term" value="F:methylated-DNA-[protein]-cysteine S-methyltransferase activity"/>
    <property type="evidence" value="ECO:0007669"/>
    <property type="project" value="UniProtKB-EC"/>
</dbReference>
<organism evidence="10 11">
    <name type="scientific">Shewanella litorisediminis</name>
    <dbReference type="NCBI Taxonomy" id="1173586"/>
    <lineage>
        <taxon>Bacteria</taxon>
        <taxon>Pseudomonadati</taxon>
        <taxon>Pseudomonadota</taxon>
        <taxon>Gammaproteobacteria</taxon>
        <taxon>Alteromonadales</taxon>
        <taxon>Shewanellaceae</taxon>
        <taxon>Shewanella</taxon>
    </lineage>
</organism>
<evidence type="ECO:0000256" key="4">
    <source>
        <dbReference type="ARBA" id="ARBA00022679"/>
    </source>
</evidence>
<comment type="catalytic activity">
    <reaction evidence="1 8">
        <text>a 4-O-methyl-thymidine in DNA + L-cysteinyl-[protein] = a thymidine in DNA + S-methyl-L-cysteinyl-[protein]</text>
        <dbReference type="Rhea" id="RHEA:53428"/>
        <dbReference type="Rhea" id="RHEA-COMP:10131"/>
        <dbReference type="Rhea" id="RHEA-COMP:10132"/>
        <dbReference type="Rhea" id="RHEA-COMP:13555"/>
        <dbReference type="Rhea" id="RHEA-COMP:13556"/>
        <dbReference type="ChEBI" id="CHEBI:29950"/>
        <dbReference type="ChEBI" id="CHEBI:82612"/>
        <dbReference type="ChEBI" id="CHEBI:137386"/>
        <dbReference type="ChEBI" id="CHEBI:137387"/>
        <dbReference type="EC" id="2.1.1.63"/>
    </reaction>
</comment>
<dbReference type="InterPro" id="IPR036388">
    <property type="entry name" value="WH-like_DNA-bd_sf"/>
</dbReference>
<keyword evidence="5 8" id="KW-0227">DNA damage</keyword>
<evidence type="ECO:0000259" key="9">
    <source>
        <dbReference type="Pfam" id="PF01035"/>
    </source>
</evidence>
<dbReference type="NCBIfam" id="TIGR00589">
    <property type="entry name" value="ogt"/>
    <property type="match status" value="1"/>
</dbReference>
<dbReference type="Gene3D" id="1.10.10.10">
    <property type="entry name" value="Winged helix-like DNA-binding domain superfamily/Winged helix DNA-binding domain"/>
    <property type="match status" value="1"/>
</dbReference>
<dbReference type="EC" id="2.1.1.63" evidence="8"/>
<feature type="domain" description="Methylated-DNA-[protein]-cysteine S-methyltransferase DNA binding" evidence="9">
    <location>
        <begin position="94"/>
        <end position="173"/>
    </location>
</feature>
<evidence type="ECO:0000256" key="3">
    <source>
        <dbReference type="ARBA" id="ARBA00022603"/>
    </source>
</evidence>
<dbReference type="GO" id="GO:0032259">
    <property type="term" value="P:methylation"/>
    <property type="evidence" value="ECO:0007669"/>
    <property type="project" value="UniProtKB-KW"/>
</dbReference>
<evidence type="ECO:0000256" key="2">
    <source>
        <dbReference type="ARBA" id="ARBA00022490"/>
    </source>
</evidence>
<feature type="active site" description="Nucleophile; methyl group acceptor" evidence="8">
    <location>
        <position position="145"/>
    </location>
</feature>
<dbReference type="InterPro" id="IPR036631">
    <property type="entry name" value="MGMT_N_sf"/>
</dbReference>
<keyword evidence="6 8" id="KW-0234">DNA repair</keyword>
<evidence type="ECO:0000313" key="11">
    <source>
        <dbReference type="Proteomes" id="UP000596252"/>
    </source>
</evidence>